<evidence type="ECO:0000313" key="3">
    <source>
        <dbReference type="EMBL" id="NYI94783.1"/>
    </source>
</evidence>
<feature type="transmembrane region" description="Helical" evidence="2">
    <location>
        <begin position="167"/>
        <end position="189"/>
    </location>
</feature>
<name>A0A853BHK3_9ACTN</name>
<feature type="region of interest" description="Disordered" evidence="1">
    <location>
        <begin position="1"/>
        <end position="129"/>
    </location>
</feature>
<accession>A0A853BHK3</accession>
<evidence type="ECO:0000313" key="4">
    <source>
        <dbReference type="Proteomes" id="UP000575985"/>
    </source>
</evidence>
<evidence type="ECO:0000256" key="1">
    <source>
        <dbReference type="SAM" id="MobiDB-lite"/>
    </source>
</evidence>
<keyword evidence="4" id="KW-1185">Reference proteome</keyword>
<keyword evidence="2" id="KW-1133">Transmembrane helix</keyword>
<feature type="compositionally biased region" description="Low complexity" evidence="1">
    <location>
        <begin position="69"/>
        <end position="83"/>
    </location>
</feature>
<dbReference type="EMBL" id="JACCFO010000001">
    <property type="protein sequence ID" value="NYI94783.1"/>
    <property type="molecule type" value="Genomic_DNA"/>
</dbReference>
<reference evidence="3 4" key="1">
    <citation type="submission" date="2020-07" db="EMBL/GenBank/DDBJ databases">
        <title>Sequencing the genomes of 1000 actinobacteria strains.</title>
        <authorList>
            <person name="Klenk H.-P."/>
        </authorList>
    </citation>
    <scope>NUCLEOTIDE SEQUENCE [LARGE SCALE GENOMIC DNA]</scope>
    <source>
        <strain evidence="3 4">DSM 45927</strain>
    </source>
</reference>
<organism evidence="3 4">
    <name type="scientific">Streptomonospora nanhaiensis</name>
    <dbReference type="NCBI Taxonomy" id="1323731"/>
    <lineage>
        <taxon>Bacteria</taxon>
        <taxon>Bacillati</taxon>
        <taxon>Actinomycetota</taxon>
        <taxon>Actinomycetes</taxon>
        <taxon>Streptosporangiales</taxon>
        <taxon>Nocardiopsidaceae</taxon>
        <taxon>Streptomonospora</taxon>
    </lineage>
</organism>
<keyword evidence="2" id="KW-0472">Membrane</keyword>
<gene>
    <name evidence="3" type="ORF">HNR12_001060</name>
</gene>
<dbReference type="AlphaFoldDB" id="A0A853BHK3"/>
<evidence type="ECO:0000256" key="2">
    <source>
        <dbReference type="SAM" id="Phobius"/>
    </source>
</evidence>
<sequence length="414" mass="43464">MSRSDSTGRSGRRRARGPAPARAPRDRHDSADRHDDGHDDGGAMAQDRSGGAEGRGPSRARAASRRGGRAAAAEARRAAQPPKRGGRAAAKGRRGAPAPEEQPPAPAPRRSRRGQGDDTGGRRRAAAVDPVSRFSASALRRVSVLGDRPNQVVANLAEHSTRRRGTVVLATLLALCCVSLVALLGVLAYQLTSAPESAGGAGSTAIVEPPEGHSTLVPTLYQGDPEGSERFAPIAERSGDAKPMAEDQVFAKDTKKLELNDYELVRGQTEVTDTCTAMVWGDAVAQALVDGACGSAAGAVFRDPDEDYIAQFTLFDLDSAESAGAVSAALDPQGESTEAGFVLPMDTEVRGLQEGYSQATTQVMGHYLAVYWVARADGAPPGDDEHLSTLNVLAMDASTWVYRQVRDAEEGEGS</sequence>
<dbReference type="RefSeq" id="WP_179766422.1">
    <property type="nucleotide sequence ID" value="NZ_JACCFO010000001.1"/>
</dbReference>
<comment type="caution">
    <text evidence="3">The sequence shown here is derived from an EMBL/GenBank/DDBJ whole genome shotgun (WGS) entry which is preliminary data.</text>
</comment>
<feature type="compositionally biased region" description="Basic and acidic residues" evidence="1">
    <location>
        <begin position="23"/>
        <end position="41"/>
    </location>
</feature>
<proteinExistence type="predicted"/>
<feature type="compositionally biased region" description="Basic residues" evidence="1">
    <location>
        <begin position="84"/>
        <end position="94"/>
    </location>
</feature>
<keyword evidence="2" id="KW-0812">Transmembrane</keyword>
<dbReference type="Proteomes" id="UP000575985">
    <property type="component" value="Unassembled WGS sequence"/>
</dbReference>
<protein>
    <submittedName>
        <fullName evidence="3">Uncharacterized protein</fullName>
    </submittedName>
</protein>
<feature type="region of interest" description="Disordered" evidence="1">
    <location>
        <begin position="198"/>
        <end position="218"/>
    </location>
</feature>